<accession>A0A412TIG5</accession>
<reference evidence="3 4" key="1">
    <citation type="submission" date="2018-08" db="EMBL/GenBank/DDBJ databases">
        <title>A genome reference for cultivated species of the human gut microbiota.</title>
        <authorList>
            <person name="Zou Y."/>
            <person name="Xue W."/>
            <person name="Luo G."/>
        </authorList>
    </citation>
    <scope>NUCLEOTIDE SEQUENCE [LARGE SCALE GENOMIC DNA]</scope>
    <source>
        <strain evidence="1 3">AF16-14</strain>
        <strain evidence="2 4">OF03-11</strain>
    </source>
</reference>
<protein>
    <submittedName>
        <fullName evidence="1">Uncharacterized protein</fullName>
    </submittedName>
</protein>
<evidence type="ECO:0000313" key="2">
    <source>
        <dbReference type="EMBL" id="RGY04929.1"/>
    </source>
</evidence>
<sequence length="110" mass="12429">MKGLVVKYGEKTYKVGLPDGGVTLSSCIMQNKFTLEAGGSGHAYASVFLKLREDIEFEVEVAEFDKASEPLSETNQPIIDPDYPHEEDPDWKLKHFRKLEKILKEEGLLD</sequence>
<evidence type="ECO:0000313" key="1">
    <source>
        <dbReference type="EMBL" id="RGU52756.1"/>
    </source>
</evidence>
<dbReference type="RefSeq" id="WP_022159537.1">
    <property type="nucleotide sequence ID" value="NZ_CABJFF010000031.1"/>
</dbReference>
<comment type="caution">
    <text evidence="1">The sequence shown here is derived from an EMBL/GenBank/DDBJ whole genome shotgun (WGS) entry which is preliminary data.</text>
</comment>
<evidence type="ECO:0000313" key="4">
    <source>
        <dbReference type="Proteomes" id="UP000284434"/>
    </source>
</evidence>
<dbReference type="Proteomes" id="UP000284243">
    <property type="component" value="Unassembled WGS sequence"/>
</dbReference>
<organism evidence="1 3">
    <name type="scientific">Odoribacter splanchnicus</name>
    <dbReference type="NCBI Taxonomy" id="28118"/>
    <lineage>
        <taxon>Bacteria</taxon>
        <taxon>Pseudomonadati</taxon>
        <taxon>Bacteroidota</taxon>
        <taxon>Bacteroidia</taxon>
        <taxon>Bacteroidales</taxon>
        <taxon>Odoribacteraceae</taxon>
        <taxon>Odoribacter</taxon>
    </lineage>
</organism>
<evidence type="ECO:0000313" key="3">
    <source>
        <dbReference type="Proteomes" id="UP000284243"/>
    </source>
</evidence>
<gene>
    <name evidence="1" type="ORF">DWW57_19435</name>
    <name evidence="2" type="ORF">DXA53_14580</name>
</gene>
<dbReference type="AlphaFoldDB" id="A0A412TIG5"/>
<name>A0A412TIG5_9BACT</name>
<dbReference type="Proteomes" id="UP000284434">
    <property type="component" value="Unassembled WGS sequence"/>
</dbReference>
<proteinExistence type="predicted"/>
<dbReference type="EMBL" id="QSCO01000021">
    <property type="protein sequence ID" value="RGY04929.1"/>
    <property type="molecule type" value="Genomic_DNA"/>
</dbReference>
<dbReference type="EMBL" id="QRYC01000060">
    <property type="protein sequence ID" value="RGU52756.1"/>
    <property type="molecule type" value="Genomic_DNA"/>
</dbReference>